<accession>A0ABX4MC00</accession>
<evidence type="ECO:0000256" key="1">
    <source>
        <dbReference type="ARBA" id="ARBA00001031"/>
    </source>
</evidence>
<comment type="catalytic activity">
    <reaction evidence="1">
        <text>D-fructose 6-phosphate + L-glutamine = D-glucosamine 6-phosphate + L-glutamate</text>
        <dbReference type="Rhea" id="RHEA:13237"/>
        <dbReference type="ChEBI" id="CHEBI:29985"/>
        <dbReference type="ChEBI" id="CHEBI:58359"/>
        <dbReference type="ChEBI" id="CHEBI:58725"/>
        <dbReference type="ChEBI" id="CHEBI:61527"/>
        <dbReference type="EC" id="2.6.1.16"/>
    </reaction>
</comment>
<evidence type="ECO:0000313" key="7">
    <source>
        <dbReference type="Proteomes" id="UP000194577"/>
    </source>
</evidence>
<dbReference type="Pfam" id="PF01380">
    <property type="entry name" value="SIS"/>
    <property type="match status" value="1"/>
</dbReference>
<feature type="domain" description="SIS" evidence="5">
    <location>
        <begin position="42"/>
        <end position="184"/>
    </location>
</feature>
<dbReference type="PANTHER" id="PTHR10937:SF0">
    <property type="entry name" value="GLUTAMINE--FRUCTOSE-6-PHOSPHATE TRANSAMINASE (ISOMERIZING)"/>
    <property type="match status" value="1"/>
</dbReference>
<keyword evidence="7" id="KW-1185">Reference proteome</keyword>
<dbReference type="Proteomes" id="UP000194577">
    <property type="component" value="Unassembled WGS sequence"/>
</dbReference>
<evidence type="ECO:0000259" key="5">
    <source>
        <dbReference type="PROSITE" id="PS51464"/>
    </source>
</evidence>
<dbReference type="PANTHER" id="PTHR10937">
    <property type="entry name" value="GLUCOSAMINE--FRUCTOSE-6-PHOSPHATE AMINOTRANSFERASE, ISOMERIZING"/>
    <property type="match status" value="1"/>
</dbReference>
<dbReference type="CDD" id="cd05008">
    <property type="entry name" value="SIS_GlmS_GlmD_1"/>
    <property type="match status" value="1"/>
</dbReference>
<comment type="caution">
    <text evidence="6">The sequence shown here is derived from an EMBL/GenBank/DDBJ whole genome shotgun (WGS) entry which is preliminary data.</text>
</comment>
<dbReference type="EC" id="2.6.1.16" evidence="2"/>
<reference evidence="6 7" key="1">
    <citation type="submission" date="2017-10" db="EMBL/GenBank/DDBJ databases">
        <title>Draft genome sequence of cellulolytic Actinomyces sp CtC72 isolated from cattle rumen fluid.</title>
        <authorList>
            <person name="Joshi A.J."/>
            <person name="Vasudevan G."/>
            <person name="Lanjekar V.B."/>
            <person name="Hivarkar S."/>
            <person name="Engineer A."/>
            <person name="Pore S.D."/>
            <person name="Dhakephalkar P.K."/>
            <person name="Dagar S."/>
        </authorList>
    </citation>
    <scope>NUCLEOTIDE SEQUENCE [LARGE SCALE GENOMIC DNA]</scope>
    <source>
        <strain evidence="7">CtC72</strain>
    </source>
</reference>
<dbReference type="InterPro" id="IPR001347">
    <property type="entry name" value="SIS_dom"/>
</dbReference>
<evidence type="ECO:0000256" key="3">
    <source>
        <dbReference type="ARBA" id="ARBA00016090"/>
    </source>
</evidence>
<evidence type="ECO:0000256" key="4">
    <source>
        <dbReference type="ARBA" id="ARBA00022737"/>
    </source>
</evidence>
<name>A0ABX4MC00_9ACTO</name>
<dbReference type="Gene3D" id="3.40.50.10490">
    <property type="entry name" value="Glucose-6-phosphate isomerase like protein, domain 1"/>
    <property type="match status" value="2"/>
</dbReference>
<proteinExistence type="predicted"/>
<evidence type="ECO:0000313" key="6">
    <source>
        <dbReference type="EMBL" id="PHP52999.1"/>
    </source>
</evidence>
<dbReference type="SUPFAM" id="SSF53697">
    <property type="entry name" value="SIS domain"/>
    <property type="match status" value="1"/>
</dbReference>
<protein>
    <recommendedName>
        <fullName evidence="3">Glutamine--fructose-6-phosphate aminotransferase [isomerizing]</fullName>
        <ecNumber evidence="2">2.6.1.16</ecNumber>
    </recommendedName>
</protein>
<dbReference type="InterPro" id="IPR046348">
    <property type="entry name" value="SIS_dom_sf"/>
</dbReference>
<sequence length="365" mass="38456">MRMSPIYDSTEHHERDIFLTEICESGDVLRRTAGRLREQRRALHEVRHRLAGRRLILTGMGSSADAVTGLASVLGRSGRESTVINTAELLHFRLASLTDQHGVIIVSQSGHSVEAVKLMNALTKDRAIPVVVVTNMADSPLADAADFAITLGAGVEVGPSSKTYVATMLVMQVLAELLACDDEVETVLARAGHRADVAANALAAWIGDAEGVGGRLADWIEKAQSLFVVGRGVGVTAAELNALVLKESAHVPAQSMDAAEFRHGPLELAAPGLAVALICVEPSVAALDARLRTDLLSRGAAVMTIGIDACRTDDLPIDYVLPGSEPLIDAGLIALPLLLAAWAEASRRSETPGAFSVGAKVTTCE</sequence>
<keyword evidence="4" id="KW-0677">Repeat</keyword>
<gene>
    <name evidence="6" type="ORF">BW737_005675</name>
</gene>
<dbReference type="PROSITE" id="PS51464">
    <property type="entry name" value="SIS"/>
    <property type="match status" value="1"/>
</dbReference>
<organism evidence="6 7">
    <name type="scientific">Actinomyces ruminis</name>
    <dbReference type="NCBI Taxonomy" id="1937003"/>
    <lineage>
        <taxon>Bacteria</taxon>
        <taxon>Bacillati</taxon>
        <taxon>Actinomycetota</taxon>
        <taxon>Actinomycetes</taxon>
        <taxon>Actinomycetales</taxon>
        <taxon>Actinomycetaceae</taxon>
        <taxon>Actinomyces</taxon>
    </lineage>
</organism>
<evidence type="ECO:0000256" key="2">
    <source>
        <dbReference type="ARBA" id="ARBA00012916"/>
    </source>
</evidence>
<dbReference type="EMBL" id="MTPX02000035">
    <property type="protein sequence ID" value="PHP52999.1"/>
    <property type="molecule type" value="Genomic_DNA"/>
</dbReference>
<dbReference type="InterPro" id="IPR035466">
    <property type="entry name" value="GlmS/AgaS_SIS"/>
</dbReference>